<gene>
    <name evidence="2" type="ORF">GCM10009092_45710</name>
</gene>
<reference evidence="2 3" key="1">
    <citation type="journal article" date="2019" name="Int. J. Syst. Evol. Microbiol.">
        <title>The Global Catalogue of Microorganisms (GCM) 10K type strain sequencing project: providing services to taxonomists for standard genome sequencing and annotation.</title>
        <authorList>
            <consortium name="The Broad Institute Genomics Platform"/>
            <consortium name="The Broad Institute Genome Sequencing Center for Infectious Disease"/>
            <person name="Wu L."/>
            <person name="Ma J."/>
        </authorList>
    </citation>
    <scope>NUCLEOTIDE SEQUENCE [LARGE SCALE GENOMIC DNA]</scope>
    <source>
        <strain evidence="2 3">JCM 13378</strain>
    </source>
</reference>
<proteinExistence type="predicted"/>
<evidence type="ECO:0000256" key="1">
    <source>
        <dbReference type="SAM" id="Phobius"/>
    </source>
</evidence>
<name>A0ABN0XYT7_9ALTE</name>
<feature type="transmembrane region" description="Helical" evidence="1">
    <location>
        <begin position="56"/>
        <end position="76"/>
    </location>
</feature>
<protein>
    <recommendedName>
        <fullName evidence="4">DUF2569 domain-containing protein</fullName>
    </recommendedName>
</protein>
<sequence>MPAWLVLMFRFFLAWLVCFTLASLMHSQFVLAGLAQQNITISFSDRYQMTLSDWWGLLPTYGVVIAIGLALAFVVVGLLRRHYMRLPAWLYALAGFVALLSIHLAMQPIMDITLIAGARGELGLLAQALAGLAGGWIFCLTTPKAQRYFS</sequence>
<dbReference type="Proteomes" id="UP001501757">
    <property type="component" value="Unassembled WGS sequence"/>
</dbReference>
<keyword evidence="1" id="KW-0812">Transmembrane</keyword>
<keyword evidence="3" id="KW-1185">Reference proteome</keyword>
<evidence type="ECO:0000313" key="3">
    <source>
        <dbReference type="Proteomes" id="UP001501757"/>
    </source>
</evidence>
<keyword evidence="1" id="KW-1133">Transmembrane helix</keyword>
<organism evidence="2 3">
    <name type="scientific">Bowmanella denitrificans</name>
    <dbReference type="NCBI Taxonomy" id="366582"/>
    <lineage>
        <taxon>Bacteria</taxon>
        <taxon>Pseudomonadati</taxon>
        <taxon>Pseudomonadota</taxon>
        <taxon>Gammaproteobacteria</taxon>
        <taxon>Alteromonadales</taxon>
        <taxon>Alteromonadaceae</taxon>
        <taxon>Bowmanella</taxon>
    </lineage>
</organism>
<comment type="caution">
    <text evidence="2">The sequence shown here is derived from an EMBL/GenBank/DDBJ whole genome shotgun (WGS) entry which is preliminary data.</text>
</comment>
<dbReference type="EMBL" id="BAAAEI010000033">
    <property type="protein sequence ID" value="GAA0376429.1"/>
    <property type="molecule type" value="Genomic_DNA"/>
</dbReference>
<evidence type="ECO:0000313" key="2">
    <source>
        <dbReference type="EMBL" id="GAA0376429.1"/>
    </source>
</evidence>
<keyword evidence="1" id="KW-0472">Membrane</keyword>
<feature type="transmembrane region" description="Helical" evidence="1">
    <location>
        <begin position="122"/>
        <end position="141"/>
    </location>
</feature>
<feature type="transmembrane region" description="Helical" evidence="1">
    <location>
        <begin position="88"/>
        <end position="110"/>
    </location>
</feature>
<evidence type="ECO:0008006" key="4">
    <source>
        <dbReference type="Google" id="ProtNLM"/>
    </source>
</evidence>
<accession>A0ABN0XYT7</accession>
<dbReference type="RefSeq" id="WP_343847675.1">
    <property type="nucleotide sequence ID" value="NZ_BAAAEI010000033.1"/>
</dbReference>